<evidence type="ECO:0008006" key="3">
    <source>
        <dbReference type="Google" id="ProtNLM"/>
    </source>
</evidence>
<dbReference type="Pfam" id="PF07293">
    <property type="entry name" value="DUF1450"/>
    <property type="match status" value="1"/>
</dbReference>
<dbReference type="InterPro" id="IPR009910">
    <property type="entry name" value="DUF1450"/>
</dbReference>
<dbReference type="PATRIC" id="fig|1408103.3.peg.2775"/>
<sequence length="90" mass="10573">MKILSTLFKKDKKLNIEFCEKNLDRFLKEEQVEEYGAFLSKKNVLHKEYSCQSHCEKCRLSPYAIVNGEYIAADSYAELLEMLKQTSEQN</sequence>
<evidence type="ECO:0000313" key="1">
    <source>
        <dbReference type="EMBL" id="KKK37741.1"/>
    </source>
</evidence>
<evidence type="ECO:0000313" key="2">
    <source>
        <dbReference type="Proteomes" id="UP000034166"/>
    </source>
</evidence>
<reference evidence="1 2" key="1">
    <citation type="submission" date="2015-04" db="EMBL/GenBank/DDBJ databases">
        <title>Taxonomic description and genome sequence of Bacillus campisalis sp. nov., a novel member of the genus Bacillus isolated from solar saltern.</title>
        <authorList>
            <person name="Mathan Kumar R."/>
            <person name="Kaur G."/>
            <person name="Kumar A."/>
            <person name="Singh N.K."/>
            <person name="Kaur N."/>
            <person name="Kumar N."/>
            <person name="Mayilraj S."/>
        </authorList>
    </citation>
    <scope>NUCLEOTIDE SEQUENCE [LARGE SCALE GENOMIC DNA]</scope>
    <source>
        <strain evidence="1 2">SA2-6</strain>
    </source>
</reference>
<comment type="caution">
    <text evidence="1">The sequence shown here is derived from an EMBL/GenBank/DDBJ whole genome shotgun (WGS) entry which is preliminary data.</text>
</comment>
<name>A0A0M2SVL0_9BACI</name>
<dbReference type="EMBL" id="LAYY01000012">
    <property type="protein sequence ID" value="KKK37741.1"/>
    <property type="molecule type" value="Genomic_DNA"/>
</dbReference>
<dbReference type="RefSeq" id="WP_046524079.1">
    <property type="nucleotide sequence ID" value="NZ_LAYY01000012.1"/>
</dbReference>
<dbReference type="AlphaFoldDB" id="A0A0M2SVL0"/>
<keyword evidence="2" id="KW-1185">Reference proteome</keyword>
<proteinExistence type="predicted"/>
<dbReference type="OrthoDB" id="2679644at2"/>
<protein>
    <recommendedName>
        <fullName evidence="3">DUF1450 domain-containing protein</fullName>
    </recommendedName>
</protein>
<accession>A0A0M2SVL0</accession>
<dbReference type="Proteomes" id="UP000034166">
    <property type="component" value="Unassembled WGS sequence"/>
</dbReference>
<organism evidence="1 2">
    <name type="scientific">Mesobacillus campisalis</name>
    <dbReference type="NCBI Taxonomy" id="1408103"/>
    <lineage>
        <taxon>Bacteria</taxon>
        <taxon>Bacillati</taxon>
        <taxon>Bacillota</taxon>
        <taxon>Bacilli</taxon>
        <taxon>Bacillales</taxon>
        <taxon>Bacillaceae</taxon>
        <taxon>Mesobacillus</taxon>
    </lineage>
</organism>
<gene>
    <name evidence="1" type="ORF">WQ57_12340</name>
</gene>